<comment type="caution">
    <text evidence="2">The sequence shown here is derived from an EMBL/GenBank/DDBJ whole genome shotgun (WGS) entry which is preliminary data.</text>
</comment>
<gene>
    <name evidence="2" type="ORF">JQ619_20220</name>
</gene>
<evidence type="ECO:0000256" key="1">
    <source>
        <dbReference type="SAM" id="MobiDB-lite"/>
    </source>
</evidence>
<reference evidence="3" key="1">
    <citation type="journal article" date="2021" name="ISME J.">
        <title>Evolutionary origin and ecological implication of a unique nif island in free-living Bradyrhizobium lineages.</title>
        <authorList>
            <person name="Tao J."/>
        </authorList>
    </citation>
    <scope>NUCLEOTIDE SEQUENCE [LARGE SCALE GENOMIC DNA]</scope>
    <source>
        <strain evidence="3">SZCCT0094</strain>
    </source>
</reference>
<evidence type="ECO:0000313" key="3">
    <source>
        <dbReference type="Proteomes" id="UP001314635"/>
    </source>
</evidence>
<protein>
    <submittedName>
        <fullName evidence="2">Uncharacterized protein</fullName>
    </submittedName>
</protein>
<dbReference type="RefSeq" id="WP_012042679.1">
    <property type="nucleotide sequence ID" value="NZ_JABFDP010000021.1"/>
</dbReference>
<dbReference type="EMBL" id="JAFCLK010000018">
    <property type="protein sequence ID" value="MBR1138103.1"/>
    <property type="molecule type" value="Genomic_DNA"/>
</dbReference>
<accession>A0ABS5G9U7</accession>
<name>A0ABS5G9U7_9BRAD</name>
<keyword evidence="3" id="KW-1185">Reference proteome</keyword>
<organism evidence="2 3">
    <name type="scientific">Bradyrhizobium denitrificans</name>
    <dbReference type="NCBI Taxonomy" id="2734912"/>
    <lineage>
        <taxon>Bacteria</taxon>
        <taxon>Pseudomonadati</taxon>
        <taxon>Pseudomonadota</taxon>
        <taxon>Alphaproteobacteria</taxon>
        <taxon>Hyphomicrobiales</taxon>
        <taxon>Nitrobacteraceae</taxon>
        <taxon>Bradyrhizobium</taxon>
    </lineage>
</organism>
<sequence length="121" mass="13532">MSGRGNIGKAVEELTDHLRLVDHVRALQEGQKEIAEAIKAVNQRLTAIETEFRVLKAETQRDALREVQHAVQGVQSSMHDELTRMATRLVVLEQALRREAARQQQPAAPRTPAPPRSDGPR</sequence>
<feature type="region of interest" description="Disordered" evidence="1">
    <location>
        <begin position="96"/>
        <end position="121"/>
    </location>
</feature>
<dbReference type="Proteomes" id="UP001314635">
    <property type="component" value="Unassembled WGS sequence"/>
</dbReference>
<feature type="compositionally biased region" description="Pro residues" evidence="1">
    <location>
        <begin position="109"/>
        <end position="121"/>
    </location>
</feature>
<proteinExistence type="predicted"/>
<evidence type="ECO:0000313" key="2">
    <source>
        <dbReference type="EMBL" id="MBR1138103.1"/>
    </source>
</evidence>